<feature type="region of interest" description="Disordered" evidence="1">
    <location>
        <begin position="1"/>
        <end position="46"/>
    </location>
</feature>
<evidence type="ECO:0000313" key="2">
    <source>
        <dbReference type="EMBL" id="CAE0547708.1"/>
    </source>
</evidence>
<dbReference type="AlphaFoldDB" id="A0A7S3S936"/>
<feature type="compositionally biased region" description="Basic and acidic residues" evidence="1">
    <location>
        <begin position="159"/>
        <end position="208"/>
    </location>
</feature>
<dbReference type="EMBL" id="HBIR01021523">
    <property type="protein sequence ID" value="CAE0547708.1"/>
    <property type="molecule type" value="Transcribed_RNA"/>
</dbReference>
<protein>
    <submittedName>
        <fullName evidence="2">Uncharacterized protein</fullName>
    </submittedName>
</protein>
<feature type="compositionally biased region" description="Basic residues" evidence="1">
    <location>
        <begin position="209"/>
        <end position="219"/>
    </location>
</feature>
<proteinExistence type="predicted"/>
<reference evidence="2" key="1">
    <citation type="submission" date="2021-01" db="EMBL/GenBank/DDBJ databases">
        <authorList>
            <person name="Corre E."/>
            <person name="Pelletier E."/>
            <person name="Niang G."/>
            <person name="Scheremetjew M."/>
            <person name="Finn R."/>
            <person name="Kale V."/>
            <person name="Holt S."/>
            <person name="Cochrane G."/>
            <person name="Meng A."/>
            <person name="Brown T."/>
            <person name="Cohen L."/>
        </authorList>
    </citation>
    <scope>NUCLEOTIDE SEQUENCE</scope>
    <source>
        <strain evidence="2">379</strain>
    </source>
</reference>
<feature type="compositionally biased region" description="Basic and acidic residues" evidence="1">
    <location>
        <begin position="11"/>
        <end position="26"/>
    </location>
</feature>
<name>A0A7S3S936_EMIHU</name>
<accession>A0A7S3S936</accession>
<feature type="region of interest" description="Disordered" evidence="1">
    <location>
        <begin position="120"/>
        <end position="219"/>
    </location>
</feature>
<sequence>MNADTPAMWRSRAEWMHATERMKEPTNPDEGWGRRQGPHLHEQDFGRTIRGTGGALLLLCGGEVAPPQRPHEKAGRHVGRHSREGHHGVVTDERDRGFGAHEARVGSGKLRIVSRVVDAEGAPPCTNPHRADQAKGDRRFLDERQRVGITLRQHGPGSDGKKREERSERSERSDGNGEVDGTKSEVKDGMQGTERDRGRAAARREGRRQQRRRWRQWWP</sequence>
<feature type="compositionally biased region" description="Basic and acidic residues" evidence="1">
    <location>
        <begin position="69"/>
        <end position="104"/>
    </location>
</feature>
<gene>
    <name evidence="2" type="ORF">EHUX00137_LOCUS16387</name>
</gene>
<feature type="compositionally biased region" description="Basic and acidic residues" evidence="1">
    <location>
        <begin position="129"/>
        <end position="146"/>
    </location>
</feature>
<feature type="region of interest" description="Disordered" evidence="1">
    <location>
        <begin position="62"/>
        <end position="105"/>
    </location>
</feature>
<organism evidence="2">
    <name type="scientific">Emiliania huxleyi</name>
    <name type="common">Coccolithophore</name>
    <name type="synonym">Pontosphaera huxleyi</name>
    <dbReference type="NCBI Taxonomy" id="2903"/>
    <lineage>
        <taxon>Eukaryota</taxon>
        <taxon>Haptista</taxon>
        <taxon>Haptophyta</taxon>
        <taxon>Prymnesiophyceae</taxon>
        <taxon>Isochrysidales</taxon>
        <taxon>Noelaerhabdaceae</taxon>
        <taxon>Emiliania</taxon>
    </lineage>
</organism>
<evidence type="ECO:0000256" key="1">
    <source>
        <dbReference type="SAM" id="MobiDB-lite"/>
    </source>
</evidence>